<feature type="domain" description="Lnb N-terminal periplasmic" evidence="2">
    <location>
        <begin position="140"/>
        <end position="295"/>
    </location>
</feature>
<dbReference type="EMBL" id="FMJD01000008">
    <property type="protein sequence ID" value="SCM76942.1"/>
    <property type="molecule type" value="Genomic_DNA"/>
</dbReference>
<keyword evidence="1" id="KW-0472">Membrane</keyword>
<dbReference type="Pfam" id="PF13387">
    <property type="entry name" value="Lnb_N"/>
    <property type="match status" value="1"/>
</dbReference>
<accession>A0A212LHA6</accession>
<keyword evidence="1" id="KW-1133">Transmembrane helix</keyword>
<name>A0A212LHA6_9HYPH</name>
<sequence>MSEAETGKTPETATGRRLRSRRRVLAKGALALLVVPGAAWTAAAVWFQTEPPLGWLWLAVVAMVAGGILLAARRRPGRAWLALGLAAVLTGLWWASIRPSNDRDWAEDVARGVTAEIGGSEVVVHNVRAFDWRSEEDFVPRWESRRYRLDDIASVDLVSSVWDHPAIAHTLVSFGFATGEHLVFSAEIRKERHEVFSELGGFFKEFELVMIAADESDILRLRTNIRREEVSLFPLRLRPAEARALFLSYLAKGNALADTPQFYHTVTANCTTVIFQLARLIEPGIPTDWRILLSGYLPDYVHEHGGMLATLPLSEIKRRAAISRRAQQANPSLPYSRVIRTGLPEALVDGP</sequence>
<feature type="transmembrane region" description="Helical" evidence="1">
    <location>
        <begin position="79"/>
        <end position="97"/>
    </location>
</feature>
<dbReference type="InterPro" id="IPR025178">
    <property type="entry name" value="Lnb_N"/>
</dbReference>
<evidence type="ECO:0000256" key="1">
    <source>
        <dbReference type="SAM" id="Phobius"/>
    </source>
</evidence>
<gene>
    <name evidence="3" type="ORF">KL86PLE_40747</name>
</gene>
<keyword evidence="1" id="KW-0812">Transmembrane</keyword>
<evidence type="ECO:0000313" key="3">
    <source>
        <dbReference type="EMBL" id="SCM76942.1"/>
    </source>
</evidence>
<dbReference type="AlphaFoldDB" id="A0A212LHA6"/>
<proteinExistence type="predicted"/>
<evidence type="ECO:0000259" key="2">
    <source>
        <dbReference type="Pfam" id="PF13387"/>
    </source>
</evidence>
<feature type="transmembrane region" description="Helical" evidence="1">
    <location>
        <begin position="53"/>
        <end position="72"/>
    </location>
</feature>
<organism evidence="3">
    <name type="scientific">uncultured Pleomorphomonas sp</name>
    <dbReference type="NCBI Taxonomy" id="442121"/>
    <lineage>
        <taxon>Bacteria</taxon>
        <taxon>Pseudomonadati</taxon>
        <taxon>Pseudomonadota</taxon>
        <taxon>Alphaproteobacteria</taxon>
        <taxon>Hyphomicrobiales</taxon>
        <taxon>Pleomorphomonadaceae</taxon>
        <taxon>Pleomorphomonas</taxon>
        <taxon>environmental samples</taxon>
    </lineage>
</organism>
<dbReference type="RefSeq" id="WP_288196965.1">
    <property type="nucleotide sequence ID" value="NZ_LT608334.1"/>
</dbReference>
<protein>
    <recommendedName>
        <fullName evidence="2">Lnb N-terminal periplasmic domain-containing protein</fullName>
    </recommendedName>
</protein>
<feature type="transmembrane region" description="Helical" evidence="1">
    <location>
        <begin position="24"/>
        <end position="47"/>
    </location>
</feature>
<reference evidence="3" key="1">
    <citation type="submission" date="2016-08" db="EMBL/GenBank/DDBJ databases">
        <authorList>
            <person name="Seilhamer J.J."/>
        </authorList>
    </citation>
    <scope>NUCLEOTIDE SEQUENCE</scope>
    <source>
        <strain evidence="3">86</strain>
    </source>
</reference>